<dbReference type="eggNOG" id="KOG3178">
    <property type="taxonomic scope" value="Eukaryota"/>
</dbReference>
<dbReference type="Gene3D" id="1.10.10.10">
    <property type="entry name" value="Winged helix-like DNA-binding domain superfamily/Winged helix DNA-binding domain"/>
    <property type="match status" value="1"/>
</dbReference>
<dbReference type="PANTHER" id="PTHR11746">
    <property type="entry name" value="O-METHYLTRANSFERASE"/>
    <property type="match status" value="1"/>
</dbReference>
<evidence type="ECO:0000256" key="4">
    <source>
        <dbReference type="SAM" id="MobiDB-lite"/>
    </source>
</evidence>
<dbReference type="InterPro" id="IPR012967">
    <property type="entry name" value="COMT_dimerisation"/>
</dbReference>
<organism evidence="6 7">
    <name type="scientific">Sorghum bicolor</name>
    <name type="common">Sorghum</name>
    <name type="synonym">Sorghum vulgare</name>
    <dbReference type="NCBI Taxonomy" id="4558"/>
    <lineage>
        <taxon>Eukaryota</taxon>
        <taxon>Viridiplantae</taxon>
        <taxon>Streptophyta</taxon>
        <taxon>Embryophyta</taxon>
        <taxon>Tracheophyta</taxon>
        <taxon>Spermatophyta</taxon>
        <taxon>Magnoliopsida</taxon>
        <taxon>Liliopsida</taxon>
        <taxon>Poales</taxon>
        <taxon>Poaceae</taxon>
        <taxon>PACMAD clade</taxon>
        <taxon>Panicoideae</taxon>
        <taxon>Andropogonodae</taxon>
        <taxon>Andropogoneae</taxon>
        <taxon>Sorghinae</taxon>
        <taxon>Sorghum</taxon>
    </lineage>
</organism>
<evidence type="ECO:0000259" key="5">
    <source>
        <dbReference type="Pfam" id="PF08100"/>
    </source>
</evidence>
<keyword evidence="2" id="KW-0808">Transferase</keyword>
<evidence type="ECO:0000256" key="2">
    <source>
        <dbReference type="ARBA" id="ARBA00022679"/>
    </source>
</evidence>
<proteinExistence type="predicted"/>
<feature type="region of interest" description="Disordered" evidence="4">
    <location>
        <begin position="119"/>
        <end position="141"/>
    </location>
</feature>
<feature type="domain" description="O-methyltransferase dimerisation" evidence="5">
    <location>
        <begin position="24"/>
        <end position="112"/>
    </location>
</feature>
<keyword evidence="3" id="KW-0949">S-adenosyl-L-methionine</keyword>
<gene>
    <name evidence="6" type="ORF">SORBI_3009G197901</name>
</gene>
<dbReference type="AlphaFoldDB" id="A0A1Z5R3E5"/>
<sequence length="264" mass="28327">MAPVKAQDASTDQQTMLDAQLQLWHHTFGYIKSMALKAALDLRIPDAIHQHGGSATLPQIATKATLHPSKIPCLRRLMRVLTLTGVFSVVHDGAGDEPVYGLTPASRLLVSSGRLYNRIPDSGRHRRRSGPARGAEGEDRAMAEKEIHAARARGEPRHQHHALDPPLPQSLLDLAATIIAGSHAGPRPGSAIAKCHLAAAPGSTRAPPLAHVDLAWVIGSCHWTLCWGSTTTMAWAEVHDPHLGERLSLASSDAPPGESVWREG</sequence>
<dbReference type="InterPro" id="IPR016461">
    <property type="entry name" value="COMT-like"/>
</dbReference>
<evidence type="ECO:0000256" key="1">
    <source>
        <dbReference type="ARBA" id="ARBA00022603"/>
    </source>
</evidence>
<protein>
    <recommendedName>
        <fullName evidence="5">O-methyltransferase dimerisation domain-containing protein</fullName>
    </recommendedName>
</protein>
<reference evidence="7" key="2">
    <citation type="journal article" date="2018" name="Plant J.">
        <title>The Sorghum bicolor reference genome: improved assembly, gene annotations, a transcriptome atlas, and signatures of genome organization.</title>
        <authorList>
            <person name="McCormick R.F."/>
            <person name="Truong S.K."/>
            <person name="Sreedasyam A."/>
            <person name="Jenkins J."/>
            <person name="Shu S."/>
            <person name="Sims D."/>
            <person name="Kennedy M."/>
            <person name="Amirebrahimi M."/>
            <person name="Weers B.D."/>
            <person name="McKinley B."/>
            <person name="Mattison A."/>
            <person name="Morishige D.T."/>
            <person name="Grimwood J."/>
            <person name="Schmutz J."/>
            <person name="Mullet J.E."/>
        </authorList>
    </citation>
    <scope>NUCLEOTIDE SEQUENCE [LARGE SCALE GENOMIC DNA]</scope>
    <source>
        <strain evidence="7">cv. BTx623</strain>
    </source>
</reference>
<dbReference type="SUPFAM" id="SSF46785">
    <property type="entry name" value="Winged helix' DNA-binding domain"/>
    <property type="match status" value="1"/>
</dbReference>
<reference evidence="6 7" key="1">
    <citation type="journal article" date="2009" name="Nature">
        <title>The Sorghum bicolor genome and the diversification of grasses.</title>
        <authorList>
            <person name="Paterson A.H."/>
            <person name="Bowers J.E."/>
            <person name="Bruggmann R."/>
            <person name="Dubchak I."/>
            <person name="Grimwood J."/>
            <person name="Gundlach H."/>
            <person name="Haberer G."/>
            <person name="Hellsten U."/>
            <person name="Mitros T."/>
            <person name="Poliakov A."/>
            <person name="Schmutz J."/>
            <person name="Spannagl M."/>
            <person name="Tang H."/>
            <person name="Wang X."/>
            <person name="Wicker T."/>
            <person name="Bharti A.K."/>
            <person name="Chapman J."/>
            <person name="Feltus F.A."/>
            <person name="Gowik U."/>
            <person name="Grigoriev I.V."/>
            <person name="Lyons E."/>
            <person name="Maher C.A."/>
            <person name="Martis M."/>
            <person name="Narechania A."/>
            <person name="Otillar R.P."/>
            <person name="Penning B.W."/>
            <person name="Salamov A.A."/>
            <person name="Wang Y."/>
            <person name="Zhang L."/>
            <person name="Carpita N.C."/>
            <person name="Freeling M."/>
            <person name="Gingle A.R."/>
            <person name="Hash C.T."/>
            <person name="Keller B."/>
            <person name="Klein P."/>
            <person name="Kresovich S."/>
            <person name="McCann M.C."/>
            <person name="Ming R."/>
            <person name="Peterson D.G."/>
            <person name="Mehboob-ur-Rahman"/>
            <person name="Ware D."/>
            <person name="Westhoff P."/>
            <person name="Mayer K.F."/>
            <person name="Messing J."/>
            <person name="Rokhsar D.S."/>
        </authorList>
    </citation>
    <scope>NUCLEOTIDE SEQUENCE [LARGE SCALE GENOMIC DNA]</scope>
    <source>
        <strain evidence="7">cv. BTx623</strain>
    </source>
</reference>
<dbReference type="Gramene" id="OQU78304">
    <property type="protein sequence ID" value="OQU78304"/>
    <property type="gene ID" value="SORBI_3009G197901"/>
</dbReference>
<dbReference type="STRING" id="4558.A0A1Z5R3E5"/>
<dbReference type="InterPro" id="IPR036388">
    <property type="entry name" value="WH-like_DNA-bd_sf"/>
</dbReference>
<dbReference type="GO" id="GO:0046983">
    <property type="term" value="F:protein dimerization activity"/>
    <property type="evidence" value="ECO:0007669"/>
    <property type="project" value="InterPro"/>
</dbReference>
<dbReference type="GO" id="GO:0032259">
    <property type="term" value="P:methylation"/>
    <property type="evidence" value="ECO:0007669"/>
    <property type="project" value="UniProtKB-KW"/>
</dbReference>
<dbReference type="InParanoid" id="A0A1Z5R3E5"/>
<accession>A0A1Z5R3E5</accession>
<dbReference type="InterPro" id="IPR036390">
    <property type="entry name" value="WH_DNA-bd_sf"/>
</dbReference>
<keyword evidence="1" id="KW-0489">Methyltransferase</keyword>
<dbReference type="Proteomes" id="UP000000768">
    <property type="component" value="Chromosome 9"/>
</dbReference>
<evidence type="ECO:0000313" key="6">
    <source>
        <dbReference type="EMBL" id="OQU78304.1"/>
    </source>
</evidence>
<dbReference type="Pfam" id="PF08100">
    <property type="entry name" value="Dimerisation"/>
    <property type="match status" value="1"/>
</dbReference>
<evidence type="ECO:0000313" key="7">
    <source>
        <dbReference type="Proteomes" id="UP000000768"/>
    </source>
</evidence>
<keyword evidence="7" id="KW-1185">Reference proteome</keyword>
<dbReference type="FunFam" id="1.10.10.10:FF:000292">
    <property type="entry name" value="O-methyltransferase ZRP4"/>
    <property type="match status" value="1"/>
</dbReference>
<evidence type="ECO:0000256" key="3">
    <source>
        <dbReference type="ARBA" id="ARBA00022691"/>
    </source>
</evidence>
<name>A0A1Z5R3E5_SORBI</name>
<dbReference type="EMBL" id="CM000768">
    <property type="protein sequence ID" value="OQU78304.1"/>
    <property type="molecule type" value="Genomic_DNA"/>
</dbReference>
<dbReference type="GO" id="GO:0008168">
    <property type="term" value="F:methyltransferase activity"/>
    <property type="evidence" value="ECO:0007669"/>
    <property type="project" value="UniProtKB-KW"/>
</dbReference>